<dbReference type="Pfam" id="PF19327">
    <property type="entry name" value="Ap4A_phos_N"/>
    <property type="match status" value="1"/>
</dbReference>
<evidence type="ECO:0000259" key="2">
    <source>
        <dbReference type="Pfam" id="PF19327"/>
    </source>
</evidence>
<dbReference type="GO" id="GO:0009117">
    <property type="term" value="P:nucleotide metabolic process"/>
    <property type="evidence" value="ECO:0007669"/>
    <property type="project" value="InterPro"/>
</dbReference>
<accession>A0AAN9UD00</accession>
<dbReference type="InterPro" id="IPR045759">
    <property type="entry name" value="Ap4A_phos1/2_N"/>
</dbReference>
<reference evidence="3 4" key="1">
    <citation type="submission" date="2024-02" db="EMBL/GenBank/DDBJ databases">
        <title>De novo assembly and annotation of 12 fungi associated with fruit tree decline syndrome in Ontario, Canada.</title>
        <authorList>
            <person name="Sulman M."/>
            <person name="Ellouze W."/>
            <person name="Ilyukhin E."/>
        </authorList>
    </citation>
    <scope>NUCLEOTIDE SEQUENCE [LARGE SCALE GENOMIC DNA]</scope>
    <source>
        <strain evidence="3 4">M11/M66-122</strain>
    </source>
</reference>
<proteinExistence type="predicted"/>
<evidence type="ECO:0000259" key="1">
    <source>
        <dbReference type="Pfam" id="PF09830"/>
    </source>
</evidence>
<evidence type="ECO:0000313" key="3">
    <source>
        <dbReference type="EMBL" id="KAK7745616.1"/>
    </source>
</evidence>
<dbReference type="InterPro" id="IPR019200">
    <property type="entry name" value="ATP_adenylylTrfase_C"/>
</dbReference>
<organism evidence="3 4">
    <name type="scientific">Diatrype stigma</name>
    <dbReference type="NCBI Taxonomy" id="117547"/>
    <lineage>
        <taxon>Eukaryota</taxon>
        <taxon>Fungi</taxon>
        <taxon>Dikarya</taxon>
        <taxon>Ascomycota</taxon>
        <taxon>Pezizomycotina</taxon>
        <taxon>Sordariomycetes</taxon>
        <taxon>Xylariomycetidae</taxon>
        <taxon>Xylariales</taxon>
        <taxon>Diatrypaceae</taxon>
        <taxon>Diatrype</taxon>
    </lineage>
</organism>
<protein>
    <submittedName>
        <fullName evidence="3">Bifunctional AP-4-A phosphorylase/ADP sulfurylase</fullName>
    </submittedName>
</protein>
<dbReference type="PANTHER" id="PTHR38420">
    <property type="entry name" value="AP-4-A PHOSPHORYLASE II"/>
    <property type="match status" value="1"/>
</dbReference>
<dbReference type="Pfam" id="PF09830">
    <property type="entry name" value="ATP_transf"/>
    <property type="match status" value="1"/>
</dbReference>
<dbReference type="Proteomes" id="UP001320420">
    <property type="component" value="Unassembled WGS sequence"/>
</dbReference>
<dbReference type="AlphaFoldDB" id="A0AAN9UD00"/>
<evidence type="ECO:0000313" key="4">
    <source>
        <dbReference type="Proteomes" id="UP001320420"/>
    </source>
</evidence>
<dbReference type="InterPro" id="IPR009163">
    <property type="entry name" value="Ap4A_phos1/2"/>
</dbReference>
<dbReference type="Gene3D" id="3.30.428.70">
    <property type="match status" value="1"/>
</dbReference>
<keyword evidence="4" id="KW-1185">Reference proteome</keyword>
<dbReference type="PANTHER" id="PTHR38420:SF3">
    <property type="entry name" value="5',5'''-P-1,P-4-TETRAPHOSPHATE PHOSPHORYLASE 2"/>
    <property type="match status" value="1"/>
</dbReference>
<sequence>MSEMARIQAPPNLPALVKAAFQKARSNGDLTYYPTQATILTVGSVPFQLRYSPALAAKPKAPVQPRDQPAAAKPFNPFADPDPALLVAALPPSHRLVLNKFAVVPEHFILATRAFKPQTHVLEPADVAAAYACIDAYARADGGQQDLFVFFNSGQHSGASQPHRHLQLLPVARMRDGLERVERGGGWDVLADKLGGGEGASVPELEQQLPFAVLAAAVSPDASAEARHTAYVDLYKRAVRAVLSAPAGGAADEEEADVPGDGEAKISYNFAMTRNSMALCPRTAEGAVIRNRAGVEVGQVALNGTLLAGTALVKTQAEWDALVENPSLLHGVLGQIGIKPSKL</sequence>
<dbReference type="InterPro" id="IPR036265">
    <property type="entry name" value="HIT-like_sf"/>
</dbReference>
<dbReference type="SUPFAM" id="SSF54197">
    <property type="entry name" value="HIT-like"/>
    <property type="match status" value="1"/>
</dbReference>
<dbReference type="GO" id="GO:0005524">
    <property type="term" value="F:ATP binding"/>
    <property type="evidence" value="ECO:0007669"/>
    <property type="project" value="InterPro"/>
</dbReference>
<dbReference type="GO" id="GO:0003877">
    <property type="term" value="F:ATP:ADP adenylyltransferase activity"/>
    <property type="evidence" value="ECO:0007669"/>
    <property type="project" value="InterPro"/>
</dbReference>
<comment type="caution">
    <text evidence="3">The sequence shown here is derived from an EMBL/GenBank/DDBJ whole genome shotgun (WGS) entry which is preliminary data.</text>
</comment>
<name>A0AAN9UD00_9PEZI</name>
<dbReference type="EMBL" id="JAKJXP020000107">
    <property type="protein sequence ID" value="KAK7745616.1"/>
    <property type="molecule type" value="Genomic_DNA"/>
</dbReference>
<feature type="domain" description="ATP adenylyltransferase C-terminal" evidence="1">
    <location>
        <begin position="208"/>
        <end position="338"/>
    </location>
</feature>
<dbReference type="InterPro" id="IPR043171">
    <property type="entry name" value="Ap4A_phos1/2-like"/>
</dbReference>
<feature type="domain" description="Ap4A phosphorylase 1/2 N-terminal" evidence="2">
    <location>
        <begin position="9"/>
        <end position="174"/>
    </location>
</feature>
<gene>
    <name evidence="3" type="primary">APA2</name>
    <name evidence="3" type="ORF">SLS62_009724</name>
</gene>